<evidence type="ECO:0000256" key="6">
    <source>
        <dbReference type="ARBA" id="ARBA00022840"/>
    </source>
</evidence>
<protein>
    <recommendedName>
        <fullName evidence="2">histidine kinase</fullName>
        <ecNumber evidence="2">2.7.13.3</ecNumber>
    </recommendedName>
</protein>
<proteinExistence type="predicted"/>
<evidence type="ECO:0000256" key="2">
    <source>
        <dbReference type="ARBA" id="ARBA00012438"/>
    </source>
</evidence>
<keyword evidence="6" id="KW-0067">ATP-binding</keyword>
<dbReference type="OrthoDB" id="1931120at2"/>
<dbReference type="Pfam" id="PF02518">
    <property type="entry name" value="HATPase_c"/>
    <property type="match status" value="1"/>
</dbReference>
<evidence type="ECO:0000313" key="10">
    <source>
        <dbReference type="EMBL" id="SFR97463.1"/>
    </source>
</evidence>
<dbReference type="EC" id="2.7.13.3" evidence="2"/>
<dbReference type="PROSITE" id="PS50109">
    <property type="entry name" value="HIS_KIN"/>
    <property type="match status" value="1"/>
</dbReference>
<keyword evidence="11" id="KW-1185">Reference proteome</keyword>
<dbReference type="AlphaFoldDB" id="A0A1I6L1S9"/>
<dbReference type="PANTHER" id="PTHR43065">
    <property type="entry name" value="SENSOR HISTIDINE KINASE"/>
    <property type="match status" value="1"/>
</dbReference>
<keyword evidence="5" id="KW-0418">Kinase</keyword>
<evidence type="ECO:0000256" key="3">
    <source>
        <dbReference type="ARBA" id="ARBA00022679"/>
    </source>
</evidence>
<dbReference type="InterPro" id="IPR003594">
    <property type="entry name" value="HATPase_dom"/>
</dbReference>
<dbReference type="STRING" id="1166337.SAMN05192580_2168"/>
<evidence type="ECO:0000313" key="11">
    <source>
        <dbReference type="Proteomes" id="UP000198824"/>
    </source>
</evidence>
<evidence type="ECO:0000256" key="8">
    <source>
        <dbReference type="SAM" id="Phobius"/>
    </source>
</evidence>
<feature type="transmembrane region" description="Helical" evidence="8">
    <location>
        <begin position="33"/>
        <end position="53"/>
    </location>
</feature>
<dbReference type="SMART" id="SM00387">
    <property type="entry name" value="HATPase_c"/>
    <property type="match status" value="1"/>
</dbReference>
<evidence type="ECO:0000256" key="5">
    <source>
        <dbReference type="ARBA" id="ARBA00022777"/>
    </source>
</evidence>
<dbReference type="InterPro" id="IPR005467">
    <property type="entry name" value="His_kinase_dom"/>
</dbReference>
<dbReference type="RefSeq" id="WP_093314454.1">
    <property type="nucleotide sequence ID" value="NZ_FOZG01000002.1"/>
</dbReference>
<keyword evidence="7" id="KW-0902">Two-component regulatory system</keyword>
<reference evidence="10 11" key="1">
    <citation type="submission" date="2016-10" db="EMBL/GenBank/DDBJ databases">
        <authorList>
            <person name="de Groot N.N."/>
        </authorList>
    </citation>
    <scope>NUCLEOTIDE SEQUENCE [LARGE SCALE GENOMIC DNA]</scope>
    <source>
        <strain evidence="10 11">S5-249</strain>
    </source>
</reference>
<dbReference type="PANTHER" id="PTHR43065:SF46">
    <property type="entry name" value="C4-DICARBOXYLATE TRANSPORT SENSOR PROTEIN DCTB"/>
    <property type="match status" value="1"/>
</dbReference>
<dbReference type="SUPFAM" id="SSF55874">
    <property type="entry name" value="ATPase domain of HSP90 chaperone/DNA topoisomerase II/histidine kinase"/>
    <property type="match status" value="1"/>
</dbReference>
<keyword evidence="8" id="KW-0812">Transmembrane</keyword>
<evidence type="ECO:0000256" key="1">
    <source>
        <dbReference type="ARBA" id="ARBA00000085"/>
    </source>
</evidence>
<gene>
    <name evidence="10" type="ORF">SAMN05192580_2168</name>
</gene>
<dbReference type="GO" id="GO:0005524">
    <property type="term" value="F:ATP binding"/>
    <property type="evidence" value="ECO:0007669"/>
    <property type="project" value="UniProtKB-KW"/>
</dbReference>
<keyword evidence="3" id="KW-0808">Transferase</keyword>
<keyword evidence="8" id="KW-0472">Membrane</keyword>
<organism evidence="10 11">
    <name type="scientific">Sphingomonas jatrophae</name>
    <dbReference type="NCBI Taxonomy" id="1166337"/>
    <lineage>
        <taxon>Bacteria</taxon>
        <taxon>Pseudomonadati</taxon>
        <taxon>Pseudomonadota</taxon>
        <taxon>Alphaproteobacteria</taxon>
        <taxon>Sphingomonadales</taxon>
        <taxon>Sphingomonadaceae</taxon>
        <taxon>Sphingomonas</taxon>
    </lineage>
</organism>
<keyword evidence="8" id="KW-1133">Transmembrane helix</keyword>
<keyword evidence="4" id="KW-0547">Nucleotide-binding</keyword>
<dbReference type="GO" id="GO:0000160">
    <property type="term" value="P:phosphorelay signal transduction system"/>
    <property type="evidence" value="ECO:0007669"/>
    <property type="project" value="UniProtKB-KW"/>
</dbReference>
<dbReference type="PRINTS" id="PR00344">
    <property type="entry name" value="BCTRLSENSOR"/>
</dbReference>
<name>A0A1I6L1S9_9SPHN</name>
<dbReference type="InterPro" id="IPR036890">
    <property type="entry name" value="HATPase_C_sf"/>
</dbReference>
<dbReference type="GO" id="GO:0004673">
    <property type="term" value="F:protein histidine kinase activity"/>
    <property type="evidence" value="ECO:0007669"/>
    <property type="project" value="UniProtKB-EC"/>
</dbReference>
<dbReference type="SUPFAM" id="SSF55785">
    <property type="entry name" value="PYP-like sensor domain (PAS domain)"/>
    <property type="match status" value="1"/>
</dbReference>
<sequence>MVFDRSFLAGLVLRVVAVGLAAAALVWSVATPGLAATRLLAAAALVAAMAWLWSHVGRTNREVARFVEAIGHGDLSQGFSARGGSGFDALGGALDGAMRRLRAERAALTAESGFARAVLEEVPTALLLVDGDGVVELANKAARRLFARVGGVRIDDFAAADTGLGEALRLPARAAPRVIDVIIAGLPRRSLVRVAEAVRQGRVTKVVTVEPIQSEIDAATLAAQSDLVRVLTHEIMNSMTPVTSLAQTAAGLMAEVAEDGDPLLDEARLAVETLARRAQGIMYFVDSYREISRVPEPRLRSFEVQPWAEEIVRVAATNSAVPIRLESAQPRLMLSADPDLLAQVIINLVKNGGEAAQGSAAAPQVTITVEAAGGGRIRIQVEDNGPGVPEALRGDVFLPFFTTKPAGTGVGLSLARQVVVAHGGTLTLASGASGGARFDVVI</sequence>
<evidence type="ECO:0000256" key="4">
    <source>
        <dbReference type="ARBA" id="ARBA00022741"/>
    </source>
</evidence>
<dbReference type="InterPro" id="IPR004358">
    <property type="entry name" value="Sig_transdc_His_kin-like_C"/>
</dbReference>
<dbReference type="InterPro" id="IPR035965">
    <property type="entry name" value="PAS-like_dom_sf"/>
</dbReference>
<dbReference type="Gene3D" id="3.30.565.10">
    <property type="entry name" value="Histidine kinase-like ATPase, C-terminal domain"/>
    <property type="match status" value="1"/>
</dbReference>
<evidence type="ECO:0000259" key="9">
    <source>
        <dbReference type="PROSITE" id="PS50109"/>
    </source>
</evidence>
<dbReference type="EMBL" id="FOZG01000002">
    <property type="protein sequence ID" value="SFR97463.1"/>
    <property type="molecule type" value="Genomic_DNA"/>
</dbReference>
<feature type="domain" description="Histidine kinase" evidence="9">
    <location>
        <begin position="230"/>
        <end position="442"/>
    </location>
</feature>
<evidence type="ECO:0000256" key="7">
    <source>
        <dbReference type="ARBA" id="ARBA00023012"/>
    </source>
</evidence>
<dbReference type="Proteomes" id="UP000198824">
    <property type="component" value="Unassembled WGS sequence"/>
</dbReference>
<accession>A0A1I6L1S9</accession>
<comment type="catalytic activity">
    <reaction evidence="1">
        <text>ATP + protein L-histidine = ADP + protein N-phospho-L-histidine.</text>
        <dbReference type="EC" id="2.7.13.3"/>
    </reaction>
</comment>